<keyword evidence="2" id="KW-1185">Reference proteome</keyword>
<dbReference type="PIRSF" id="PIRSF029730">
    <property type="entry name" value="UCP029730"/>
    <property type="match status" value="1"/>
</dbReference>
<organism evidence="1 2">
    <name type="scientific">Halovulum marinum</name>
    <dbReference type="NCBI Taxonomy" id="2662447"/>
    <lineage>
        <taxon>Bacteria</taxon>
        <taxon>Pseudomonadati</taxon>
        <taxon>Pseudomonadota</taxon>
        <taxon>Alphaproteobacteria</taxon>
        <taxon>Rhodobacterales</taxon>
        <taxon>Paracoccaceae</taxon>
        <taxon>Halovulum</taxon>
    </lineage>
</organism>
<dbReference type="EMBL" id="WIND01000023">
    <property type="protein sequence ID" value="MSU91682.1"/>
    <property type="molecule type" value="Genomic_DNA"/>
</dbReference>
<dbReference type="Gene3D" id="3.40.630.40">
    <property type="entry name" value="Zn-dependent exopeptidases"/>
    <property type="match status" value="1"/>
</dbReference>
<sequence length="260" mass="26694">MQGDASSLIGPGEGPAAVVETPGGGAPVVLVCEHASNHIPAALDGLGLAPAARASHAAWDIGARALARALSARLDAPLVLSRVSRLVYDCNRPPEAPAAMPAQSEAFAVPGNRALTPAQRAARVRAVYRPFRDLLARTLDAKGPCTLVTVHSFTPVYDGVPRAVELGLLHDDDPALAQTMLRAAPAHLQLRTRLNAPYSAADGVTHTLREHATARGLPSVMIEVRNDLLGDAAAIGRIADGLAAMIAACVPAAAGAAGPR</sequence>
<gene>
    <name evidence="1" type="ORF">GE300_19055</name>
</gene>
<name>A0A6L5Z6U8_9RHOB</name>
<evidence type="ECO:0000313" key="2">
    <source>
        <dbReference type="Proteomes" id="UP000474957"/>
    </source>
</evidence>
<dbReference type="RefSeq" id="WP_154449085.1">
    <property type="nucleotide sequence ID" value="NZ_WIND01000023.1"/>
</dbReference>
<reference evidence="1 2" key="1">
    <citation type="submission" date="2019-10" db="EMBL/GenBank/DDBJ databases">
        <title>Cognatihalovulum marinum gen. nov. sp. nov., a new member of the family Rhodobacteraceae isolated from deep seawater of the Northwest Indian Ocean.</title>
        <authorList>
            <person name="Ruan C."/>
            <person name="Wang J."/>
            <person name="Zheng X."/>
            <person name="Song L."/>
            <person name="Zhu Y."/>
            <person name="Huang Y."/>
            <person name="Lu Z."/>
            <person name="Du W."/>
            <person name="Huang L."/>
            <person name="Dai X."/>
        </authorList>
    </citation>
    <scope>NUCLEOTIDE SEQUENCE [LARGE SCALE GENOMIC DNA]</scope>
    <source>
        <strain evidence="1 2">2CG4</strain>
    </source>
</reference>
<dbReference type="Proteomes" id="UP000474957">
    <property type="component" value="Unassembled WGS sequence"/>
</dbReference>
<comment type="caution">
    <text evidence="1">The sequence shown here is derived from an EMBL/GenBank/DDBJ whole genome shotgun (WGS) entry which is preliminary data.</text>
</comment>
<protein>
    <submittedName>
        <fullName evidence="1">N-formylglutamate amidohydrolase</fullName>
    </submittedName>
</protein>
<keyword evidence="1" id="KW-0378">Hydrolase</keyword>
<proteinExistence type="predicted"/>
<dbReference type="InterPro" id="IPR007709">
    <property type="entry name" value="N-FG_amidohydro"/>
</dbReference>
<dbReference type="SUPFAM" id="SSF53187">
    <property type="entry name" value="Zn-dependent exopeptidases"/>
    <property type="match status" value="1"/>
</dbReference>
<dbReference type="Pfam" id="PF05013">
    <property type="entry name" value="FGase"/>
    <property type="match status" value="1"/>
</dbReference>
<dbReference type="InterPro" id="IPR011227">
    <property type="entry name" value="UCP029730"/>
</dbReference>
<accession>A0A6L5Z6U8</accession>
<dbReference type="AlphaFoldDB" id="A0A6L5Z6U8"/>
<evidence type="ECO:0000313" key="1">
    <source>
        <dbReference type="EMBL" id="MSU91682.1"/>
    </source>
</evidence>
<dbReference type="GO" id="GO:0016787">
    <property type="term" value="F:hydrolase activity"/>
    <property type="evidence" value="ECO:0007669"/>
    <property type="project" value="UniProtKB-KW"/>
</dbReference>